<sequence length="222" mass="26239">MKKIFKEFSEINGEYVEEIPGQARFAYGISDMDDFFEIEDIIKYDGFYKGSLIRFYDYQTGEVYLPFEQKENIAYGRPIYIGDIFYILQVDFNEGLANIYKYYPGERLEKIFDYKIKYLSTYNLSLIGLDLHLISQDSDKLEIYFPYRKTLKLAENESALLIDDGKVYINAWIDEGWDDKRDGAGQDYRYYDKVIIKDMDSNIISERIGNLHQSPDGSWWLA</sequence>
<name>A0ABW9MBT7_9FIRM</name>
<comment type="caution">
    <text evidence="1">The sequence shown here is derived from an EMBL/GenBank/DDBJ whole genome shotgun (WGS) entry which is preliminary data.</text>
</comment>
<gene>
    <name evidence="1" type="ORF">ACCQ42_03065</name>
</gene>
<protein>
    <recommendedName>
        <fullName evidence="3">WG repeat-containing protein</fullName>
    </recommendedName>
</protein>
<proteinExistence type="predicted"/>
<reference evidence="1 2" key="1">
    <citation type="journal article" date="2025" name="Anaerobe">
        <title>Description of Anaerococcus kampingiae sp. nov., Anaerococcus groningensis sp. nov., Anaerococcus martiniensis sp. nov., and Anaerococcus cruorum sp. nov., isolated from human clinical specimens.</title>
        <authorList>
            <person name="Boiten K.E."/>
            <person name="Meijer J."/>
            <person name="van Wezel E.M."/>
            <person name="Veloo A.C.M."/>
        </authorList>
    </citation>
    <scope>NUCLEOTIDE SEQUENCE [LARGE SCALE GENOMIC DNA]</scope>
    <source>
        <strain evidence="1 2">ENR0874</strain>
    </source>
</reference>
<dbReference type="RefSeq" id="WP_410035332.1">
    <property type="nucleotide sequence ID" value="NZ_JBGMEF010000015.1"/>
</dbReference>
<keyword evidence="2" id="KW-1185">Reference proteome</keyword>
<evidence type="ECO:0008006" key="3">
    <source>
        <dbReference type="Google" id="ProtNLM"/>
    </source>
</evidence>
<evidence type="ECO:0000313" key="1">
    <source>
        <dbReference type="EMBL" id="MFO3666749.1"/>
    </source>
</evidence>
<accession>A0ABW9MBT7</accession>
<dbReference type="EMBL" id="JBGMEF010000015">
    <property type="protein sequence ID" value="MFO3666749.1"/>
    <property type="molecule type" value="Genomic_DNA"/>
</dbReference>
<organism evidence="1 2">
    <name type="scientific">Anaerococcus kampingae</name>
    <dbReference type="NCBI Taxonomy" id="3115614"/>
    <lineage>
        <taxon>Bacteria</taxon>
        <taxon>Bacillati</taxon>
        <taxon>Bacillota</taxon>
        <taxon>Tissierellia</taxon>
        <taxon>Tissierellales</taxon>
        <taxon>Peptoniphilaceae</taxon>
        <taxon>Anaerococcus</taxon>
    </lineage>
</organism>
<evidence type="ECO:0000313" key="2">
    <source>
        <dbReference type="Proteomes" id="UP001637994"/>
    </source>
</evidence>
<dbReference type="Proteomes" id="UP001637994">
    <property type="component" value="Unassembled WGS sequence"/>
</dbReference>